<reference evidence="1 2" key="1">
    <citation type="submission" date="2021-04" db="EMBL/GenBank/DDBJ databases">
        <title>Complete genome sequence of Stygiolobus sp. KN-1.</title>
        <authorList>
            <person name="Nakamura K."/>
            <person name="Sakai H."/>
            <person name="Kurosawa N."/>
        </authorList>
    </citation>
    <scope>NUCLEOTIDE SEQUENCE [LARGE SCALE GENOMIC DNA]</scope>
    <source>
        <strain evidence="1 2">KN-1</strain>
    </source>
</reference>
<dbReference type="EMBL" id="AP024597">
    <property type="protein sequence ID" value="BCU70526.1"/>
    <property type="molecule type" value="Genomic_DNA"/>
</dbReference>
<dbReference type="Proteomes" id="UP000825123">
    <property type="component" value="Chromosome"/>
</dbReference>
<evidence type="ECO:0000313" key="1">
    <source>
        <dbReference type="EMBL" id="BCU70526.1"/>
    </source>
</evidence>
<dbReference type="SUPFAM" id="SSF51905">
    <property type="entry name" value="FAD/NAD(P)-binding domain"/>
    <property type="match status" value="1"/>
</dbReference>
<dbReference type="GeneID" id="66163548"/>
<organism evidence="1 2">
    <name type="scientific">Stygiolobus caldivivus</name>
    <dbReference type="NCBI Taxonomy" id="2824673"/>
    <lineage>
        <taxon>Archaea</taxon>
        <taxon>Thermoproteota</taxon>
        <taxon>Thermoprotei</taxon>
        <taxon>Sulfolobales</taxon>
        <taxon>Sulfolobaceae</taxon>
        <taxon>Stygiolobus</taxon>
    </lineage>
</organism>
<keyword evidence="2" id="KW-1185">Reference proteome</keyword>
<sequence>MNLILGGGLAGLLLASKLEDSILVEAQNKIGGILAYEEIEGYDIPLYPPLLKSECNLFQGLEHRQVSLSVSSRKEDYLTEKLGVSGLPDWLTFKGSKVYFIQNMKQVLEQLYKKAKVRLSTTFNFKGDKTFILNNGQVIRASEVYVTVPPYLLGLKKGRSIGFVEAILTTNKTKRDSNVIIDGDKGVLYSHVIIADWLSDFFDVYYILVPFIAQIPSWDRIYGDLKRRGVLKKEEIRSFRYRVIRDAVLEDSNKEDFSDSSLEKLHFCGRLGKWKNLNICETIDDVLHC</sequence>
<dbReference type="KEGG" id="csty:KN1_18230"/>
<accession>A0A8D5U6N0</accession>
<protein>
    <submittedName>
        <fullName evidence="1">Uncharacterized protein</fullName>
    </submittedName>
</protein>
<dbReference type="InterPro" id="IPR036188">
    <property type="entry name" value="FAD/NAD-bd_sf"/>
</dbReference>
<proteinExistence type="predicted"/>
<evidence type="ECO:0000313" key="2">
    <source>
        <dbReference type="Proteomes" id="UP000825123"/>
    </source>
</evidence>
<dbReference type="Gene3D" id="3.50.50.60">
    <property type="entry name" value="FAD/NAD(P)-binding domain"/>
    <property type="match status" value="1"/>
</dbReference>
<dbReference type="RefSeq" id="WP_221287203.1">
    <property type="nucleotide sequence ID" value="NZ_AP024597.1"/>
</dbReference>
<dbReference type="AlphaFoldDB" id="A0A8D5U6N0"/>
<gene>
    <name evidence="1" type="ORF">KN1_18230</name>
</gene>
<name>A0A8D5U6N0_9CREN</name>